<evidence type="ECO:0000256" key="7">
    <source>
        <dbReference type="ARBA" id="ARBA00023125"/>
    </source>
</evidence>
<dbReference type="GO" id="GO:0003700">
    <property type="term" value="F:DNA-binding transcription factor activity"/>
    <property type="evidence" value="ECO:0007669"/>
    <property type="project" value="InterPro"/>
</dbReference>
<dbReference type="RefSeq" id="WP_162370418.1">
    <property type="nucleotide sequence ID" value="NZ_JAAEEH010000019.1"/>
</dbReference>
<feature type="modified residue" description="4-aspartylphosphate" evidence="10">
    <location>
        <position position="55"/>
    </location>
</feature>
<evidence type="ECO:0000256" key="8">
    <source>
        <dbReference type="ARBA" id="ARBA00023163"/>
    </source>
</evidence>
<evidence type="ECO:0000256" key="6">
    <source>
        <dbReference type="ARBA" id="ARBA00023015"/>
    </source>
</evidence>
<keyword evidence="4 10" id="KW-0597">Phosphoprotein</keyword>
<dbReference type="CDD" id="cd17536">
    <property type="entry name" value="REC_YesN-like"/>
    <property type="match status" value="1"/>
</dbReference>
<dbReference type="GO" id="GO:0000160">
    <property type="term" value="P:phosphorelay signal transduction system"/>
    <property type="evidence" value="ECO:0007669"/>
    <property type="project" value="UniProtKB-KW"/>
</dbReference>
<evidence type="ECO:0000313" key="13">
    <source>
        <dbReference type="EMBL" id="NDL67691.1"/>
    </source>
</evidence>
<feature type="domain" description="Response regulatory" evidence="12">
    <location>
        <begin position="3"/>
        <end position="120"/>
    </location>
</feature>
<dbReference type="EMBL" id="JAAEEH010000019">
    <property type="protein sequence ID" value="NDL67691.1"/>
    <property type="molecule type" value="Genomic_DNA"/>
</dbReference>
<dbReference type="Gene3D" id="3.40.50.2300">
    <property type="match status" value="1"/>
</dbReference>
<dbReference type="Proteomes" id="UP000461585">
    <property type="component" value="Unassembled WGS sequence"/>
</dbReference>
<evidence type="ECO:0000256" key="4">
    <source>
        <dbReference type="ARBA" id="ARBA00022553"/>
    </source>
</evidence>
<evidence type="ECO:0000256" key="5">
    <source>
        <dbReference type="ARBA" id="ARBA00023012"/>
    </source>
</evidence>
<gene>
    <name evidence="13" type="ORF">GXN74_08025</name>
</gene>
<evidence type="ECO:0000256" key="1">
    <source>
        <dbReference type="ARBA" id="ARBA00004496"/>
    </source>
</evidence>
<reference evidence="13 14" key="1">
    <citation type="submission" date="2020-01" db="EMBL/GenBank/DDBJ databases">
        <title>Anaeroalcalibacter tamaniensis gen. nov., sp. nov., moderately halophilic strictly anaerobic fermenter bacterium from mud volcano of Taman peninsula.</title>
        <authorList>
            <person name="Frolova A."/>
            <person name="Merkel A.Y."/>
            <person name="Slobodkin A.I."/>
        </authorList>
    </citation>
    <scope>NUCLEOTIDE SEQUENCE [LARGE SCALE GENOMIC DNA]</scope>
    <source>
        <strain evidence="13 14">F-3ap</strain>
    </source>
</reference>
<comment type="function">
    <text evidence="9">May play the central regulatory role in sporulation. It may be an element of the effector pathway responsible for the activation of sporulation genes in response to nutritional stress. Spo0A may act in concert with spo0H (a sigma factor) to control the expression of some genes that are critical to the sporulation process.</text>
</comment>
<keyword evidence="7" id="KW-0238">DNA-binding</keyword>
<comment type="subcellular location">
    <subcellularLocation>
        <location evidence="1">Cytoplasm</location>
    </subcellularLocation>
</comment>
<accession>A0A7X5HWE4</accession>
<organism evidence="13 14">
    <name type="scientific">Anaerotalea alkaliphila</name>
    <dbReference type="NCBI Taxonomy" id="2662126"/>
    <lineage>
        <taxon>Bacteria</taxon>
        <taxon>Bacillati</taxon>
        <taxon>Bacillota</taxon>
        <taxon>Clostridia</taxon>
        <taxon>Eubacteriales</taxon>
        <taxon>Anaerotalea</taxon>
    </lineage>
</organism>
<dbReference type="PANTHER" id="PTHR42713:SF3">
    <property type="entry name" value="TRANSCRIPTIONAL REGULATORY PROTEIN HPTR"/>
    <property type="match status" value="1"/>
</dbReference>
<keyword evidence="6" id="KW-0805">Transcription regulation</keyword>
<comment type="caution">
    <text evidence="13">The sequence shown here is derived from an EMBL/GenBank/DDBJ whole genome shotgun (WGS) entry which is preliminary data.</text>
</comment>
<keyword evidence="3" id="KW-0963">Cytoplasm</keyword>
<dbReference type="Pfam" id="PF00072">
    <property type="entry name" value="Response_reg"/>
    <property type="match status" value="1"/>
</dbReference>
<dbReference type="InterPro" id="IPR009057">
    <property type="entry name" value="Homeodomain-like_sf"/>
</dbReference>
<evidence type="ECO:0000313" key="14">
    <source>
        <dbReference type="Proteomes" id="UP000461585"/>
    </source>
</evidence>
<feature type="domain" description="HTH araC/xylS-type" evidence="11">
    <location>
        <begin position="424"/>
        <end position="522"/>
    </location>
</feature>
<dbReference type="GO" id="GO:0005737">
    <property type="term" value="C:cytoplasm"/>
    <property type="evidence" value="ECO:0007669"/>
    <property type="project" value="UniProtKB-SubCell"/>
</dbReference>
<dbReference type="Pfam" id="PF12833">
    <property type="entry name" value="HTH_18"/>
    <property type="match status" value="1"/>
</dbReference>
<dbReference type="SUPFAM" id="SSF52172">
    <property type="entry name" value="CheY-like"/>
    <property type="match status" value="1"/>
</dbReference>
<evidence type="ECO:0000256" key="9">
    <source>
        <dbReference type="ARBA" id="ARBA00024867"/>
    </source>
</evidence>
<name>A0A7X5HWE4_9FIRM</name>
<dbReference type="InterPro" id="IPR051552">
    <property type="entry name" value="HptR"/>
</dbReference>
<proteinExistence type="predicted"/>
<dbReference type="InterPro" id="IPR001789">
    <property type="entry name" value="Sig_transdc_resp-reg_receiver"/>
</dbReference>
<dbReference type="InterPro" id="IPR011006">
    <property type="entry name" value="CheY-like_superfamily"/>
</dbReference>
<keyword evidence="8" id="KW-0804">Transcription</keyword>
<evidence type="ECO:0000259" key="11">
    <source>
        <dbReference type="PROSITE" id="PS01124"/>
    </source>
</evidence>
<dbReference type="PANTHER" id="PTHR42713">
    <property type="entry name" value="HISTIDINE KINASE-RELATED"/>
    <property type="match status" value="1"/>
</dbReference>
<dbReference type="InterPro" id="IPR018060">
    <property type="entry name" value="HTH_AraC"/>
</dbReference>
<dbReference type="AlphaFoldDB" id="A0A7X5HWE4"/>
<evidence type="ECO:0000256" key="10">
    <source>
        <dbReference type="PROSITE-ProRule" id="PRU00169"/>
    </source>
</evidence>
<keyword evidence="5" id="KW-0902">Two-component regulatory system</keyword>
<sequence>MKKVLIADDELLVRIGLKTTIDWEKNGFSIVGEAQNGKEAIELFDRYDPDILITDIRMPIIDGLQLIQTLQKKKKNLKSIILTHYDDFAYAQKAIKLGASEYILKHNLSSEELLGILKRLSLEISSAEGETSRQPAEPSVLPYQSSLEQILEKSYLSAVGKHPLKDLLDKNSLSVEYPSFFILFGKLIYNSDKEIDMRENTLIKNMSKSLLLRDNSRYAEISSEENLLLLFNIDFLTDNPEAEQLEYALSLEKHLQQFLEIDMIFGISRTSKDVYEIPLLLDQARTAAERHYFDGSKTIFFYNSLEETHPVACSVDYNGISEHVDTLDCSRLHDYIDAVFQTVYPSYDINSVNKIFIDFISFARILYFKKHSASDTEVVEKKFDYSNFWKLDSFDSIKKYVHDTYDFIFASSGSRKSLYSAVIAKSIAYIKRNYMRNISLEEVAASAEISKSYLSLLFKQETGIKFSDFLANYRIEQSKKLILETNCKVYEIAEHVGFDNPYYFSRVFKDRVGMSCKEFKNKHHANDASSL</sequence>
<evidence type="ECO:0000256" key="2">
    <source>
        <dbReference type="ARBA" id="ARBA00018672"/>
    </source>
</evidence>
<dbReference type="SMART" id="SM00342">
    <property type="entry name" value="HTH_ARAC"/>
    <property type="match status" value="1"/>
</dbReference>
<dbReference type="PROSITE" id="PS50110">
    <property type="entry name" value="RESPONSE_REGULATORY"/>
    <property type="match status" value="1"/>
</dbReference>
<dbReference type="SMART" id="SM00448">
    <property type="entry name" value="REC"/>
    <property type="match status" value="1"/>
</dbReference>
<dbReference type="PROSITE" id="PS01124">
    <property type="entry name" value="HTH_ARAC_FAMILY_2"/>
    <property type="match status" value="1"/>
</dbReference>
<dbReference type="GO" id="GO:0043565">
    <property type="term" value="F:sequence-specific DNA binding"/>
    <property type="evidence" value="ECO:0007669"/>
    <property type="project" value="InterPro"/>
</dbReference>
<evidence type="ECO:0000256" key="3">
    <source>
        <dbReference type="ARBA" id="ARBA00022490"/>
    </source>
</evidence>
<dbReference type="SUPFAM" id="SSF46689">
    <property type="entry name" value="Homeodomain-like"/>
    <property type="match status" value="2"/>
</dbReference>
<protein>
    <recommendedName>
        <fullName evidence="2">Stage 0 sporulation protein A homolog</fullName>
    </recommendedName>
</protein>
<keyword evidence="14" id="KW-1185">Reference proteome</keyword>
<dbReference type="Gene3D" id="1.10.10.60">
    <property type="entry name" value="Homeodomain-like"/>
    <property type="match status" value="2"/>
</dbReference>
<evidence type="ECO:0000259" key="12">
    <source>
        <dbReference type="PROSITE" id="PS50110"/>
    </source>
</evidence>